<protein>
    <submittedName>
        <fullName evidence="1">Uncharacterized protein</fullName>
    </submittedName>
</protein>
<evidence type="ECO:0000313" key="1">
    <source>
        <dbReference type="EMBL" id="RVU69820.1"/>
    </source>
</evidence>
<keyword evidence="2" id="KW-1185">Reference proteome</keyword>
<evidence type="ECO:0000313" key="2">
    <source>
        <dbReference type="Proteomes" id="UP000288291"/>
    </source>
</evidence>
<dbReference type="AlphaFoldDB" id="A0A437SSC3"/>
<name>A0A437SSC3_9LACO</name>
<dbReference type="EMBL" id="RXIA01000060">
    <property type="protein sequence ID" value="RVU69820.1"/>
    <property type="molecule type" value="Genomic_DNA"/>
</dbReference>
<reference evidence="1 2" key="1">
    <citation type="submission" date="2018-12" db="EMBL/GenBank/DDBJ databases">
        <authorList>
            <person name="Meng J."/>
        </authorList>
    </citation>
    <scope>NUCLEOTIDE SEQUENCE [LARGE SCALE GENOMIC DNA]</scope>
    <source>
        <strain evidence="1 2">HT111-2</strain>
    </source>
</reference>
<gene>
    <name evidence="1" type="ORF">EJK17_11030</name>
</gene>
<dbReference type="Proteomes" id="UP000288291">
    <property type="component" value="Unassembled WGS sequence"/>
</dbReference>
<proteinExistence type="predicted"/>
<sequence>MKVNDFQFWYKGHQILACHMHDAYYHYYIGLTEPRTIRNKQFDKALHDYFDNDKAITIAYVFPEVYAKKYLYSSAALDFISTRKDGIETAMHLCDAVAAFDYPERDYKEYKFTV</sequence>
<organism evidence="1 2">
    <name type="scientific">Lactobacillus xujianguonis</name>
    <dbReference type="NCBI Taxonomy" id="2495899"/>
    <lineage>
        <taxon>Bacteria</taxon>
        <taxon>Bacillati</taxon>
        <taxon>Bacillota</taxon>
        <taxon>Bacilli</taxon>
        <taxon>Lactobacillales</taxon>
        <taxon>Lactobacillaceae</taxon>
        <taxon>Lactobacillus</taxon>
    </lineage>
</organism>
<comment type="caution">
    <text evidence="1">The sequence shown here is derived from an EMBL/GenBank/DDBJ whole genome shotgun (WGS) entry which is preliminary data.</text>
</comment>
<dbReference type="RefSeq" id="WP_103661931.1">
    <property type="nucleotide sequence ID" value="NZ_ML136927.1"/>
</dbReference>
<accession>A0A437SSC3</accession>